<organism evidence="1 2">
    <name type="scientific">Mycobacterium phage Julie1</name>
    <dbReference type="NCBI Taxonomy" id="1463812"/>
    <lineage>
        <taxon>Viruses</taxon>
        <taxon>Duplodnaviria</taxon>
        <taxon>Heunggongvirae</taxon>
        <taxon>Uroviricota</taxon>
        <taxon>Caudoviricetes</taxon>
        <taxon>Bclasvirinae</taxon>
        <taxon>Julieunavirus</taxon>
        <taxon>Julieunavirus julie1</taxon>
    </lineage>
</organism>
<sequence>MTQPSEIQWGVRQEVPIIPDGEMPEQIPAPAPINYEGMTEEQVAEAEAQQAIDFAAWNAVMSTWYQDVLTLIAEHDEWWQYTVQVYPDEATARQQLALTREANQGNAFVRSVDLVTAPVITWTVVE</sequence>
<evidence type="ECO:0000313" key="1">
    <source>
        <dbReference type="EMBL" id="AHJ88529.1"/>
    </source>
</evidence>
<proteinExistence type="predicted"/>
<dbReference type="RefSeq" id="YP_009009229.1">
    <property type="nucleotide sequence ID" value="NC_023600.1"/>
</dbReference>
<dbReference type="EMBL" id="KJ433976">
    <property type="protein sequence ID" value="AHJ88529.1"/>
    <property type="molecule type" value="Genomic_DNA"/>
</dbReference>
<keyword evidence="2" id="KW-1185">Reference proteome</keyword>
<protein>
    <submittedName>
        <fullName evidence="1">Uncharacterized protein</fullName>
    </submittedName>
</protein>
<reference evidence="1 2" key="1">
    <citation type="journal article" date="2014" name="Genome Announc.">
        <title>Complete genome sequences of nine mycobacteriophages.</title>
        <authorList>
            <person name="Franceschelli J.J."/>
            <person name="Suarez C.A."/>
            <person name="Teran L."/>
            <person name="Raya R.R."/>
            <person name="Morbidoni H.R."/>
        </authorList>
    </citation>
    <scope>NUCLEOTIDE SEQUENCE [LARGE SCALE GENOMIC DNA]</scope>
</reference>
<name>W8EIN9_9CAUD</name>
<dbReference type="GeneID" id="18505893"/>
<accession>W8EIN9</accession>
<dbReference type="Proteomes" id="UP000203096">
    <property type="component" value="Segment"/>
</dbReference>
<evidence type="ECO:0000313" key="2">
    <source>
        <dbReference type="Proteomes" id="UP000203096"/>
    </source>
</evidence>
<dbReference type="KEGG" id="vg:18505893"/>
<gene>
    <name evidence="1" type="ORF">Jolie1_029</name>
</gene>